<dbReference type="InterPro" id="IPR045867">
    <property type="entry name" value="DNA-dir_RpoC_beta_prime"/>
</dbReference>
<feature type="compositionally biased region" description="Acidic residues" evidence="16">
    <location>
        <begin position="1467"/>
        <end position="1484"/>
    </location>
</feature>
<evidence type="ECO:0000256" key="1">
    <source>
        <dbReference type="ARBA" id="ARBA00004604"/>
    </source>
</evidence>
<dbReference type="InterPro" id="IPR007083">
    <property type="entry name" value="RNA_pol_Rpb1_4"/>
</dbReference>
<feature type="domain" description="RNA polymerase N-terminal" evidence="17">
    <location>
        <begin position="349"/>
        <end position="665"/>
    </location>
</feature>
<keyword evidence="7 15" id="KW-0548">Nucleotidyltransferase</keyword>
<evidence type="ECO:0000256" key="9">
    <source>
        <dbReference type="ARBA" id="ARBA00022833"/>
    </source>
</evidence>
<dbReference type="Pfam" id="PF00623">
    <property type="entry name" value="RNA_pol_Rpb1_2"/>
    <property type="match status" value="1"/>
</dbReference>
<dbReference type="FunFam" id="1.10.274.100:FF:000012">
    <property type="entry name" value="DNA-directed RNA polymerase subunit"/>
    <property type="match status" value="1"/>
</dbReference>
<evidence type="ECO:0000256" key="16">
    <source>
        <dbReference type="SAM" id="MobiDB-lite"/>
    </source>
</evidence>
<dbReference type="Pfam" id="PF04997">
    <property type="entry name" value="RNA_pol_Rpb1_1"/>
    <property type="match status" value="1"/>
</dbReference>
<evidence type="ECO:0000256" key="5">
    <source>
        <dbReference type="ARBA" id="ARBA00022553"/>
    </source>
</evidence>
<dbReference type="Pfam" id="PF04998">
    <property type="entry name" value="RNA_pol_Rpb1_5"/>
    <property type="match status" value="1"/>
</dbReference>
<feature type="compositionally biased region" description="Acidic residues" evidence="16">
    <location>
        <begin position="1503"/>
        <end position="1517"/>
    </location>
</feature>
<comment type="catalytic activity">
    <reaction evidence="13 15">
        <text>RNA(n) + a ribonucleoside 5'-triphosphate = RNA(n+1) + diphosphate</text>
        <dbReference type="Rhea" id="RHEA:21248"/>
        <dbReference type="Rhea" id="RHEA-COMP:14527"/>
        <dbReference type="Rhea" id="RHEA-COMP:17342"/>
        <dbReference type="ChEBI" id="CHEBI:33019"/>
        <dbReference type="ChEBI" id="CHEBI:61557"/>
        <dbReference type="ChEBI" id="CHEBI:140395"/>
        <dbReference type="EC" id="2.7.7.6"/>
    </reaction>
</comment>
<dbReference type="InterPro" id="IPR007081">
    <property type="entry name" value="RNA_pol_Rpb1_5"/>
</dbReference>
<dbReference type="PANTHER" id="PTHR19376">
    <property type="entry name" value="DNA-DIRECTED RNA POLYMERASE"/>
    <property type="match status" value="1"/>
</dbReference>
<sequence>MGTSTEQASCQITGVSFRLFSENESKRLSVLSITNPTTFDPLGHPIDTGLSDTALGPLKRNDFCKTCGLTDSNCLGHFGHVSLPLPVFNPFLMKQLFQILKMFCFNCHYFLFSRNHVEVYIAQLRALDLGLDFILDDILEYANEVTNSVKGFDWNSLEGQTYLRNKLNEKINTEFRQLKSTKLTNESFEDEPPSSLNDGISTLENVEIMNSKNVIEKKQQIFKDFFGGKLIKPTKICCNCNSRKAGMNVINRSLIILSSTKAAQSVANFDNDEDDEQDSSGKNIKVEMKGKSYLTPSQTREHLRRLWANERETLLRIFPFINFETDNSNNQTMENGFEVVNEKDSCPLDVFFWETIIVSPNRFRPLRMLNGRSFEHYRTSALAELMLVAKSLELTLENAKKSNSGDTIARFHSNWQRLQILCNRLYDSKMDRLPDNNSMGVKQILEKKEGLLRKNMMGKRVNFAARSVISPDPYIMVDEIGIPVIFATKLSYPQPVTVWNLKQLQNMVINGPNVHPGALSVTYEDGYTVRLKPDDVAQRRSVASSLHPPSRTSGLNGVKIVNRHLISGDVLLLNRQPTLHKPSIMAHKARVLHKEKTLRLHYANCKCYNADFDGDEMNAHFPQSELARAEAYGVASVNNQFLVPKDGSPLSGLIQDHIVSGVMFTIRGKFFNKSDYQELVYGALSFLDKKINFLPPTIIKPFQLWSGKQIISTLVLNLVPSGKPLPTFEIESKISAKLLTIQKPSEWRYGGTPLKEKDMCESQVIFRHGELLSGIMDKTNFGANKNGLIHCCYELYGGDVHTRLLTAIARVATNYLQCHHGFTLGIHDILVRSKPNAKRRKLIETAESLGHQAVVDAFDMKTALDNGTLTIDDIKDKLSSAHTSKDDFHMKQLDSAYQSYTDKLSNQISETCLPKGLVKLFPSNNLQMMIQAGAKGGSVNAIQISCLLGQIALEGRRIPLMMSGRTLPSFRPYETHPRAGGFVTGRFLTGIRPQEFFFHCMAGREGLIDTAVKTSRSGYLQRCLIKHLEGLVVNYDLTVRDSEGSVVQWMYGEDGLDVIRSQSLKKSFFPIILNNCKALKPTKSELSRLKASREVGIPKMMSSVRNSLERVKKNGNQGRTSPFFQFAQEFYENKINDQRIKCEEEVSYRFEPISKDQLVEVWQELDPKKQKSYRQHVPKAKDPVISRYRPDLNFGAISETLDSVIRNYVENEMKHVSISTKKTDHEIVKEFKNTLNACYMRALCAPGEAVGLLAAQSIGEPSTQMTLNTFHFAGRGEMNVTLGVPRLRELLMTASPNISTPSMDIPFRTDLPPNMDVQAEAEKCRLRLNAVRLRDVLEYVDVMEVLEVSDSNCHHRYRNYQIRFQFLPKSSYKRKYFTNPSKVLHHMENQFLRKLIEAISRHYRLLARSAGLFDTKSNVTRQRTSGAVAARRRAAAGEDVDEELMIQNDSGADDDLNQADRIRIEMSDDDDDDADDLDLEEGEGDTTATKHRTRLTQEREYEEKDQEEMEEDSDLEDQSPPNDADHLDETIKIKDEDEETSDTVIIPIKSKLAKKATIKEDPDAEMNAANTERRTRVMNMGKGTIIDYQFDQEKQLWCEVTLRFELTPSKLDLRSIITEEASKAFIHRVGRLDRVFLVKDNEAAKRDAKFAYLIKTENVSLAHVVEYEQLLDLRRIYTNDMHAIARTYGIEAARAALIREITSVFAVYGISVDVRHLCLIADHMTFTGKIKGMNRGAMDGISPIQAMTFETTTNFLKNSLLLDLKDDLNSPSSRLVIGRPTLVGSGLFETRLNPSMLTGLQNPNIRYGTSVPHRTSIGLGTPSLSLSRTSLNASRLSMGSFLDKSTLLTPRIVSPMVKQESSDTEEAKGKKRSLKSFIDTQSTSTSNQSSIPVASIQNKRIKFEYDSD</sequence>
<dbReference type="GO" id="GO:0046872">
    <property type="term" value="F:metal ion binding"/>
    <property type="evidence" value="ECO:0007669"/>
    <property type="project" value="UniProtKB-KW"/>
</dbReference>
<keyword evidence="12" id="KW-0539">Nucleus</keyword>
<evidence type="ECO:0000256" key="8">
    <source>
        <dbReference type="ARBA" id="ARBA00022723"/>
    </source>
</evidence>
<dbReference type="GO" id="GO:0006351">
    <property type="term" value="P:DNA-templated transcription"/>
    <property type="evidence" value="ECO:0007669"/>
    <property type="project" value="InterPro"/>
</dbReference>
<evidence type="ECO:0000256" key="11">
    <source>
        <dbReference type="ARBA" id="ARBA00023163"/>
    </source>
</evidence>
<evidence type="ECO:0000256" key="4">
    <source>
        <dbReference type="ARBA" id="ARBA00022478"/>
    </source>
</evidence>
<dbReference type="Gene3D" id="3.30.1490.180">
    <property type="entry name" value="RNA polymerase ii"/>
    <property type="match status" value="1"/>
</dbReference>
<dbReference type="InterPro" id="IPR042102">
    <property type="entry name" value="RNA_pol_Rpb1_3_sf"/>
</dbReference>
<dbReference type="Proteomes" id="UP001142055">
    <property type="component" value="Chromosome 1"/>
</dbReference>
<dbReference type="PANTHER" id="PTHR19376:SF11">
    <property type="entry name" value="DNA-DIRECTED RNA POLYMERASE I SUBUNIT RPA1"/>
    <property type="match status" value="1"/>
</dbReference>
<dbReference type="Gene3D" id="1.10.357.120">
    <property type="match status" value="1"/>
</dbReference>
<evidence type="ECO:0000256" key="14">
    <source>
        <dbReference type="ARBA" id="ARBA00053996"/>
    </source>
</evidence>
<evidence type="ECO:0000313" key="18">
    <source>
        <dbReference type="EMBL" id="KAJ6225271.1"/>
    </source>
</evidence>
<keyword evidence="10" id="KW-0460">Magnesium</keyword>
<dbReference type="GO" id="GO:0005736">
    <property type="term" value="C:RNA polymerase I complex"/>
    <property type="evidence" value="ECO:0007669"/>
    <property type="project" value="TreeGrafter"/>
</dbReference>
<dbReference type="InterPro" id="IPR044893">
    <property type="entry name" value="RNA_pol_Rpb1_clamp_domain"/>
</dbReference>
<feature type="region of interest" description="Disordered" evidence="16">
    <location>
        <begin position="1434"/>
        <end position="1526"/>
    </location>
</feature>
<dbReference type="GO" id="GO:0003899">
    <property type="term" value="F:DNA-directed RNA polymerase activity"/>
    <property type="evidence" value="ECO:0007669"/>
    <property type="project" value="UniProtKB-EC"/>
</dbReference>
<feature type="compositionally biased region" description="Low complexity" evidence="16">
    <location>
        <begin position="1880"/>
        <end position="1890"/>
    </location>
</feature>
<dbReference type="Gene3D" id="3.30.70.2850">
    <property type="match status" value="1"/>
</dbReference>
<evidence type="ECO:0000256" key="10">
    <source>
        <dbReference type="ARBA" id="ARBA00022842"/>
    </source>
</evidence>
<evidence type="ECO:0000256" key="3">
    <source>
        <dbReference type="ARBA" id="ARBA00011251"/>
    </source>
</evidence>
<dbReference type="Gene3D" id="1.10.132.30">
    <property type="match status" value="1"/>
</dbReference>
<comment type="similarity">
    <text evidence="2 15">Belongs to the RNA polymerase beta' chain family.</text>
</comment>
<evidence type="ECO:0000256" key="6">
    <source>
        <dbReference type="ARBA" id="ARBA00022679"/>
    </source>
</evidence>
<dbReference type="InterPro" id="IPR038120">
    <property type="entry name" value="Rpb1_funnel_sf"/>
</dbReference>
<keyword evidence="8" id="KW-0479">Metal-binding</keyword>
<comment type="subcellular location">
    <subcellularLocation>
        <location evidence="1">Nucleus</location>
        <location evidence="1">Nucleolus</location>
    </subcellularLocation>
</comment>
<dbReference type="Pfam" id="PF04983">
    <property type="entry name" value="RNA_pol_Rpb1_3"/>
    <property type="match status" value="1"/>
</dbReference>
<dbReference type="Gene3D" id="2.40.40.20">
    <property type="match status" value="1"/>
</dbReference>
<comment type="caution">
    <text evidence="18">The sequence shown here is derived from an EMBL/GenBank/DDBJ whole genome shotgun (WGS) entry which is preliminary data.</text>
</comment>
<dbReference type="Pfam" id="PF05000">
    <property type="entry name" value="RNA_pol_Rpb1_4"/>
    <property type="match status" value="1"/>
</dbReference>
<keyword evidence="11 15" id="KW-0804">Transcription</keyword>
<keyword evidence="6 15" id="KW-0808">Transferase</keyword>
<feature type="region of interest" description="Disordered" evidence="16">
    <location>
        <begin position="1855"/>
        <end position="1893"/>
    </location>
</feature>
<protein>
    <recommendedName>
        <fullName evidence="15">DNA-directed RNA polymerase subunit</fullName>
        <ecNumber evidence="15">2.7.7.6</ecNumber>
    </recommendedName>
</protein>
<dbReference type="CDD" id="cd01435">
    <property type="entry name" value="RNAP_I_RPA1_N"/>
    <property type="match status" value="1"/>
</dbReference>
<evidence type="ECO:0000256" key="15">
    <source>
        <dbReference type="RuleBase" id="RU004279"/>
    </source>
</evidence>
<evidence type="ECO:0000313" key="19">
    <source>
        <dbReference type="Proteomes" id="UP001142055"/>
    </source>
</evidence>
<reference evidence="18" key="1">
    <citation type="submission" date="2022-12" db="EMBL/GenBank/DDBJ databases">
        <title>Genome assemblies of Blomia tropicalis.</title>
        <authorList>
            <person name="Cui Y."/>
        </authorList>
    </citation>
    <scope>NUCLEOTIDE SEQUENCE</scope>
    <source>
        <tissue evidence="18">Adult mites</tissue>
    </source>
</reference>
<evidence type="ECO:0000259" key="17">
    <source>
        <dbReference type="SMART" id="SM00663"/>
    </source>
</evidence>
<dbReference type="Gene3D" id="4.10.860.120">
    <property type="entry name" value="RNA polymerase II, clamp domain"/>
    <property type="match status" value="1"/>
</dbReference>
<evidence type="ECO:0000256" key="13">
    <source>
        <dbReference type="ARBA" id="ARBA00048552"/>
    </source>
</evidence>
<evidence type="ECO:0000256" key="2">
    <source>
        <dbReference type="ARBA" id="ARBA00006460"/>
    </source>
</evidence>
<dbReference type="SMART" id="SM00663">
    <property type="entry name" value="RPOLA_N"/>
    <property type="match status" value="1"/>
</dbReference>
<dbReference type="Gene3D" id="6.10.250.2940">
    <property type="match status" value="1"/>
</dbReference>
<dbReference type="InterPro" id="IPR000722">
    <property type="entry name" value="RNA_pol_asu"/>
</dbReference>
<comment type="function">
    <text evidence="14">DNA-dependent RNA polymerase catalyzes the transcription of DNA into RNA using the four ribonucleoside triphosphates as substrates. Largest and catalytic core component of RNA polymerase I which synthesizes ribosomal RNA precursors. Forms the polymerase active center together with the second largest subunit. A single stranded DNA template strand of the promoter is positioned within the central active site cleft of Pol I. A bridging helix emanates from RPA1 and crosses the cleft near the catalytic site and is thought to promote translocation of Pol I by acting as a ratchet that moves the RNA-DNA hybrid through the active site by switching from straight to bent conformations at each step of nucleotide addition.</text>
</comment>
<proteinExistence type="inferred from homology"/>
<dbReference type="Gene3D" id="1.10.274.100">
    <property type="entry name" value="RNA polymerase Rpb1, domain 3"/>
    <property type="match status" value="1"/>
</dbReference>
<name>A0A9Q0MG51_BLOTA</name>
<dbReference type="InterPro" id="IPR006592">
    <property type="entry name" value="RNA_pol_N"/>
</dbReference>
<dbReference type="InterPro" id="IPR007066">
    <property type="entry name" value="RNA_pol_Rpb1_3"/>
</dbReference>
<comment type="subunit">
    <text evidence="3">Component of the RNA polymerase I (Pol I) complex consisting of at least 13 subunits.</text>
</comment>
<evidence type="ECO:0000256" key="12">
    <source>
        <dbReference type="ARBA" id="ARBA00023242"/>
    </source>
</evidence>
<dbReference type="InterPro" id="IPR015699">
    <property type="entry name" value="DNA-dir_RNA_pol1_lsu_N"/>
</dbReference>
<accession>A0A9Q0MG51</accession>
<keyword evidence="9" id="KW-0862">Zinc</keyword>
<keyword evidence="4 15" id="KW-0240">DNA-directed RNA polymerase</keyword>
<dbReference type="SUPFAM" id="SSF64484">
    <property type="entry name" value="beta and beta-prime subunits of DNA dependent RNA-polymerase"/>
    <property type="match status" value="1"/>
</dbReference>
<dbReference type="FunFam" id="2.40.40.20:FF:000019">
    <property type="entry name" value="DNA-directed RNA polymerase II subunit RPB1"/>
    <property type="match status" value="1"/>
</dbReference>
<dbReference type="OMA" id="NREDYQQ"/>
<keyword evidence="5" id="KW-0597">Phosphoprotein</keyword>
<dbReference type="EC" id="2.7.7.6" evidence="15"/>
<dbReference type="GO" id="GO:0003677">
    <property type="term" value="F:DNA binding"/>
    <property type="evidence" value="ECO:0007669"/>
    <property type="project" value="InterPro"/>
</dbReference>
<gene>
    <name evidence="18" type="ORF">RDWZM_003816</name>
</gene>
<dbReference type="InterPro" id="IPR007080">
    <property type="entry name" value="RNA_pol_Rpb1_1"/>
</dbReference>
<keyword evidence="19" id="KW-1185">Reference proteome</keyword>
<organism evidence="18 19">
    <name type="scientific">Blomia tropicalis</name>
    <name type="common">Mite</name>
    <dbReference type="NCBI Taxonomy" id="40697"/>
    <lineage>
        <taxon>Eukaryota</taxon>
        <taxon>Metazoa</taxon>
        <taxon>Ecdysozoa</taxon>
        <taxon>Arthropoda</taxon>
        <taxon>Chelicerata</taxon>
        <taxon>Arachnida</taxon>
        <taxon>Acari</taxon>
        <taxon>Acariformes</taxon>
        <taxon>Sarcoptiformes</taxon>
        <taxon>Astigmata</taxon>
        <taxon>Glycyphagoidea</taxon>
        <taxon>Echimyopodidae</taxon>
        <taxon>Blomia</taxon>
    </lineage>
</organism>
<evidence type="ECO:0000256" key="7">
    <source>
        <dbReference type="ARBA" id="ARBA00022695"/>
    </source>
</evidence>
<dbReference type="EMBL" id="JAPWDV010000001">
    <property type="protein sequence ID" value="KAJ6225271.1"/>
    <property type="molecule type" value="Genomic_DNA"/>
</dbReference>